<dbReference type="Proteomes" id="UP001319080">
    <property type="component" value="Unassembled WGS sequence"/>
</dbReference>
<evidence type="ECO:0000313" key="2">
    <source>
        <dbReference type="EMBL" id="MBT1707596.1"/>
    </source>
</evidence>
<keyword evidence="1" id="KW-0472">Membrane</keyword>
<dbReference type="AlphaFoldDB" id="A0AAP2DUE4"/>
<gene>
    <name evidence="2" type="ORF">KK062_05150</name>
</gene>
<keyword evidence="1" id="KW-0812">Transmembrane</keyword>
<dbReference type="EMBL" id="JAHESE010000002">
    <property type="protein sequence ID" value="MBT1707596.1"/>
    <property type="molecule type" value="Genomic_DNA"/>
</dbReference>
<evidence type="ECO:0000313" key="3">
    <source>
        <dbReference type="Proteomes" id="UP001319080"/>
    </source>
</evidence>
<protein>
    <submittedName>
        <fullName evidence="2">Uncharacterized protein</fullName>
    </submittedName>
</protein>
<reference evidence="2 3" key="1">
    <citation type="submission" date="2021-05" db="EMBL/GenBank/DDBJ databases">
        <title>A Polyphasic approach of four new species of the genus Ohtaekwangia: Ohtaekwangia histidinii sp. nov., Ohtaekwangia cretensis sp. nov., Ohtaekwangia indiensis sp. nov., Ohtaekwangia reichenbachii sp. nov. from diverse environment.</title>
        <authorList>
            <person name="Octaviana S."/>
        </authorList>
    </citation>
    <scope>NUCLEOTIDE SEQUENCE [LARGE SCALE GENOMIC DNA]</scope>
    <source>
        <strain evidence="2 3">PWU5</strain>
    </source>
</reference>
<feature type="transmembrane region" description="Helical" evidence="1">
    <location>
        <begin position="20"/>
        <end position="38"/>
    </location>
</feature>
<feature type="transmembrane region" description="Helical" evidence="1">
    <location>
        <begin position="44"/>
        <end position="68"/>
    </location>
</feature>
<dbReference type="RefSeq" id="WP_254083182.1">
    <property type="nucleotide sequence ID" value="NZ_JAHESE010000002.1"/>
</dbReference>
<name>A0AAP2DUE4_9BACT</name>
<proteinExistence type="predicted"/>
<comment type="caution">
    <text evidence="2">The sequence shown here is derived from an EMBL/GenBank/DDBJ whole genome shotgun (WGS) entry which is preliminary data.</text>
</comment>
<organism evidence="2 3">
    <name type="scientific">Dawidia cretensis</name>
    <dbReference type="NCBI Taxonomy" id="2782350"/>
    <lineage>
        <taxon>Bacteria</taxon>
        <taxon>Pseudomonadati</taxon>
        <taxon>Bacteroidota</taxon>
        <taxon>Cytophagia</taxon>
        <taxon>Cytophagales</taxon>
        <taxon>Chryseotaleaceae</taxon>
        <taxon>Dawidia</taxon>
    </lineage>
</organism>
<evidence type="ECO:0000256" key="1">
    <source>
        <dbReference type="SAM" id="Phobius"/>
    </source>
</evidence>
<keyword evidence="3" id="KW-1185">Reference proteome</keyword>
<sequence>MEIPIIERGYRENIRLFRNLILIILGICILFLGCSVAFKFAESIQYEVVFLISIVLLFSFILTVPLLIKERIGYLILDESGTIHIKSGTDDLLLEVVTIVLNADQGELQGAMKDITQVGGILNYGNYLECSALGDGQTGELILNKKTKRYLVLWHSHLLRERFESRPFIYESPLKIVHGIIGIMQAF</sequence>
<accession>A0AAP2DUE4</accession>
<keyword evidence="1" id="KW-1133">Transmembrane helix</keyword>